<dbReference type="Proteomes" id="UP000828390">
    <property type="component" value="Unassembled WGS sequence"/>
</dbReference>
<reference evidence="1" key="2">
    <citation type="submission" date="2020-11" db="EMBL/GenBank/DDBJ databases">
        <authorList>
            <person name="McCartney M.A."/>
            <person name="Auch B."/>
            <person name="Kono T."/>
            <person name="Mallez S."/>
            <person name="Becker A."/>
            <person name="Gohl D.M."/>
            <person name="Silverstein K.A.T."/>
            <person name="Koren S."/>
            <person name="Bechman K.B."/>
            <person name="Herman A."/>
            <person name="Abrahante J.E."/>
            <person name="Garbe J."/>
        </authorList>
    </citation>
    <scope>NUCLEOTIDE SEQUENCE</scope>
    <source>
        <strain evidence="1">Duluth1</strain>
        <tissue evidence="1">Whole animal</tissue>
    </source>
</reference>
<evidence type="ECO:0000313" key="1">
    <source>
        <dbReference type="EMBL" id="KAH3724441.1"/>
    </source>
</evidence>
<protein>
    <submittedName>
        <fullName evidence="1">Uncharacterized protein</fullName>
    </submittedName>
</protein>
<proteinExistence type="predicted"/>
<comment type="caution">
    <text evidence="1">The sequence shown here is derived from an EMBL/GenBank/DDBJ whole genome shotgun (WGS) entry which is preliminary data.</text>
</comment>
<reference evidence="1" key="1">
    <citation type="journal article" date="2019" name="bioRxiv">
        <title>The Genome of the Zebra Mussel, Dreissena polymorpha: A Resource for Invasive Species Research.</title>
        <authorList>
            <person name="McCartney M.A."/>
            <person name="Auch B."/>
            <person name="Kono T."/>
            <person name="Mallez S."/>
            <person name="Zhang Y."/>
            <person name="Obille A."/>
            <person name="Becker A."/>
            <person name="Abrahante J.E."/>
            <person name="Garbe J."/>
            <person name="Badalamenti J.P."/>
            <person name="Herman A."/>
            <person name="Mangelson H."/>
            <person name="Liachko I."/>
            <person name="Sullivan S."/>
            <person name="Sone E.D."/>
            <person name="Koren S."/>
            <person name="Silverstein K.A.T."/>
            <person name="Beckman K.B."/>
            <person name="Gohl D.M."/>
        </authorList>
    </citation>
    <scope>NUCLEOTIDE SEQUENCE</scope>
    <source>
        <strain evidence="1">Duluth1</strain>
        <tissue evidence="1">Whole animal</tissue>
    </source>
</reference>
<dbReference type="EMBL" id="JAIWYP010000012">
    <property type="protein sequence ID" value="KAH3724441.1"/>
    <property type="molecule type" value="Genomic_DNA"/>
</dbReference>
<gene>
    <name evidence="1" type="ORF">DPMN_050258</name>
</gene>
<accession>A0A9D4CGV1</accession>
<keyword evidence="2" id="KW-1185">Reference proteome</keyword>
<name>A0A9D4CGV1_DREPO</name>
<sequence>MINVRITQLTALEKIGQQLRPPGGCMAEVTWFWVSVCRWCTCDVNETLQPYLLSD</sequence>
<organism evidence="1 2">
    <name type="scientific">Dreissena polymorpha</name>
    <name type="common">Zebra mussel</name>
    <name type="synonym">Mytilus polymorpha</name>
    <dbReference type="NCBI Taxonomy" id="45954"/>
    <lineage>
        <taxon>Eukaryota</taxon>
        <taxon>Metazoa</taxon>
        <taxon>Spiralia</taxon>
        <taxon>Lophotrochozoa</taxon>
        <taxon>Mollusca</taxon>
        <taxon>Bivalvia</taxon>
        <taxon>Autobranchia</taxon>
        <taxon>Heteroconchia</taxon>
        <taxon>Euheterodonta</taxon>
        <taxon>Imparidentia</taxon>
        <taxon>Neoheterodontei</taxon>
        <taxon>Myida</taxon>
        <taxon>Dreissenoidea</taxon>
        <taxon>Dreissenidae</taxon>
        <taxon>Dreissena</taxon>
    </lineage>
</organism>
<dbReference type="AlphaFoldDB" id="A0A9D4CGV1"/>
<evidence type="ECO:0000313" key="2">
    <source>
        <dbReference type="Proteomes" id="UP000828390"/>
    </source>
</evidence>